<protein>
    <submittedName>
        <fullName evidence="2">YhcN/YlaJ family sporulation lipoprotein</fullName>
    </submittedName>
</protein>
<keyword evidence="3" id="KW-1185">Reference proteome</keyword>
<dbReference type="PROSITE" id="PS51257">
    <property type="entry name" value="PROKAR_LIPOPROTEIN"/>
    <property type="match status" value="1"/>
</dbReference>
<evidence type="ECO:0000256" key="1">
    <source>
        <dbReference type="SAM" id="SignalP"/>
    </source>
</evidence>
<keyword evidence="1" id="KW-0732">Signal</keyword>
<dbReference type="Pfam" id="PF09580">
    <property type="entry name" value="Spore_YhcN_YlaJ"/>
    <property type="match status" value="2"/>
</dbReference>
<feature type="signal peptide" evidence="1">
    <location>
        <begin position="1"/>
        <end position="19"/>
    </location>
</feature>
<keyword evidence="2" id="KW-0449">Lipoprotein</keyword>
<organism evidence="2 3">
    <name type="scientific">Paenibacillus aurantiacus</name>
    <dbReference type="NCBI Taxonomy" id="1936118"/>
    <lineage>
        <taxon>Bacteria</taxon>
        <taxon>Bacillati</taxon>
        <taxon>Bacillota</taxon>
        <taxon>Bacilli</taxon>
        <taxon>Bacillales</taxon>
        <taxon>Paenibacillaceae</taxon>
        <taxon>Paenibacillus</taxon>
    </lineage>
</organism>
<sequence length="447" mass="49735">MQRKWILLAAGAMLSTVIAGCSENHGELGNRNIRQQSVREDGNGNRHVKFFAHDHMNEQNRMNGRRLNSNNIIGSHRNYRLELDTNIAERLSTLSGVGSAYVMLTNANAYVAIDGKGSHGLSAKSIGQSSMRPLSRTDMAYLPPSAHTQTQTQMNGGARVYAHRFSDTMGNSNFTGMTRSTGGTNRFDGRKSYDSTKFSRMSVNGRATSHLRTNAAGPRTYAHTLRDAMGLSNYTRMLQSTGELNRIGDRLQYDALNNNDMTNDRVVRVRSYAAGTPSNGTGNVQNDRESTMEAQMERGRRMNARAMDIMRDRNRFTHPAQRGNTTSGATTVRPYGGELGRGMSIGYQNSMDYDMYGSGGTKRFQPFAYNGAAAVRIDSRLQADIEREVRRLAPSVNHVYVSSNPDFVHRMASYAEDVRLGHPIQGYITEFNAMVERVFPARALRAR</sequence>
<reference evidence="2 3" key="1">
    <citation type="submission" date="2024-09" db="EMBL/GenBank/DDBJ databases">
        <authorList>
            <person name="Sun Q."/>
            <person name="Mori K."/>
        </authorList>
    </citation>
    <scope>NUCLEOTIDE SEQUENCE [LARGE SCALE GENOMIC DNA]</scope>
    <source>
        <strain evidence="2 3">TISTR 2452</strain>
    </source>
</reference>
<comment type="caution">
    <text evidence="2">The sequence shown here is derived from an EMBL/GenBank/DDBJ whole genome shotgun (WGS) entry which is preliminary data.</text>
</comment>
<gene>
    <name evidence="2" type="ORF">ACFFSY_30100</name>
</gene>
<dbReference type="RefSeq" id="WP_377501207.1">
    <property type="nucleotide sequence ID" value="NZ_JBHMDO010000047.1"/>
</dbReference>
<evidence type="ECO:0000313" key="3">
    <source>
        <dbReference type="Proteomes" id="UP001589747"/>
    </source>
</evidence>
<dbReference type="InterPro" id="IPR019076">
    <property type="entry name" value="Spore_lipoprot_YhcN/YlaJ-like"/>
</dbReference>
<name>A0ABV5KYA9_9BACL</name>
<evidence type="ECO:0000313" key="2">
    <source>
        <dbReference type="EMBL" id="MFB9330218.1"/>
    </source>
</evidence>
<proteinExistence type="predicted"/>
<feature type="chain" id="PRO_5045100898" evidence="1">
    <location>
        <begin position="20"/>
        <end position="447"/>
    </location>
</feature>
<accession>A0ABV5KYA9</accession>
<dbReference type="Proteomes" id="UP001589747">
    <property type="component" value="Unassembled WGS sequence"/>
</dbReference>
<dbReference type="EMBL" id="JBHMDO010000047">
    <property type="protein sequence ID" value="MFB9330218.1"/>
    <property type="molecule type" value="Genomic_DNA"/>
</dbReference>